<organism evidence="3 4">
    <name type="scientific">Ambispora leptoticha</name>
    <dbReference type="NCBI Taxonomy" id="144679"/>
    <lineage>
        <taxon>Eukaryota</taxon>
        <taxon>Fungi</taxon>
        <taxon>Fungi incertae sedis</taxon>
        <taxon>Mucoromycota</taxon>
        <taxon>Glomeromycotina</taxon>
        <taxon>Glomeromycetes</taxon>
        <taxon>Archaeosporales</taxon>
        <taxon>Ambisporaceae</taxon>
        <taxon>Ambispora</taxon>
    </lineage>
</organism>
<dbReference type="PRINTS" id="PR00419">
    <property type="entry name" value="ADXRDTASE"/>
</dbReference>
<keyword evidence="1" id="KW-0472">Membrane</keyword>
<protein>
    <submittedName>
        <fullName evidence="3">9318_t:CDS:1</fullName>
    </submittedName>
</protein>
<reference evidence="3" key="1">
    <citation type="submission" date="2021-06" db="EMBL/GenBank/DDBJ databases">
        <authorList>
            <person name="Kallberg Y."/>
            <person name="Tangrot J."/>
            <person name="Rosling A."/>
        </authorList>
    </citation>
    <scope>NUCLEOTIDE SEQUENCE</scope>
    <source>
        <strain evidence="3">FL130A</strain>
    </source>
</reference>
<dbReference type="Proteomes" id="UP000789508">
    <property type="component" value="Unassembled WGS sequence"/>
</dbReference>
<dbReference type="OrthoDB" id="5977668at2759"/>
<dbReference type="SUPFAM" id="SSF51905">
    <property type="entry name" value="FAD/NAD(P)-binding domain"/>
    <property type="match status" value="1"/>
</dbReference>
<dbReference type="InterPro" id="IPR050464">
    <property type="entry name" value="Zeta_carotene_desat/Oxidored"/>
</dbReference>
<proteinExistence type="predicted"/>
<keyword evidence="1" id="KW-0812">Transmembrane</keyword>
<dbReference type="AlphaFoldDB" id="A0A9N9F9P2"/>
<dbReference type="PANTHER" id="PTHR42923">
    <property type="entry name" value="PROTOPORPHYRINOGEN OXIDASE"/>
    <property type="match status" value="1"/>
</dbReference>
<dbReference type="GO" id="GO:0016491">
    <property type="term" value="F:oxidoreductase activity"/>
    <property type="evidence" value="ECO:0007669"/>
    <property type="project" value="InterPro"/>
</dbReference>
<comment type="caution">
    <text evidence="3">The sequence shown here is derived from an EMBL/GenBank/DDBJ whole genome shotgun (WGS) entry which is preliminary data.</text>
</comment>
<dbReference type="Pfam" id="PF01593">
    <property type="entry name" value="Amino_oxidase"/>
    <property type="match status" value="1"/>
</dbReference>
<feature type="domain" description="Amine oxidase" evidence="2">
    <location>
        <begin position="20"/>
        <end position="293"/>
    </location>
</feature>
<dbReference type="EMBL" id="CAJVPS010000993">
    <property type="protein sequence ID" value="CAG8519016.1"/>
    <property type="molecule type" value="Genomic_DNA"/>
</dbReference>
<sequence>MTSTAEQKPKKVAIIGSGAAGLGAAWLLTEHSPHTVTLYEANDYLGGHTHTVDYVVPSTKDSEKPLTVPVDTGFIVFNPVTYPNLIRFFDHMNIKYIPSEMSFAVSRNKGEFEWSGRNLLSVFAQPQNLWSLDMWKTLYDVFRFNFHATELLELPDDHPEKSMSLGEYLDLHEYSHAFRDNYLLPMTASIWSTPIDKCSANFPALTLIQFMHNHCLLQVLNPIRWLTVKDGSRKYVEAIASKMSDIRLSTKVLSVTRVTESSLSAPKIVIADNNGGHEKYDHVIFATHADQALAILGDSATTDEKNILESFQFSKNRAYLHSDLSLMPQRRLTFSSWNYITKSTNSSRNPNQVSLTYSMNILQSIDESKYGPVLVSLNPLYEPDPAKVFGIWEYEHPTFTSNVISSQQALASIQNLSHLQTTFAGAWTKYGFHEDGFASGMKIAAEFLGANPPFEIKDATYIRGKKLEPTLIGKAQRRVWLTIEWAVSLIVYLYTYVIMLLEAITERVRQLLDDLEQRQKDE</sequence>
<dbReference type="Gene3D" id="3.50.50.60">
    <property type="entry name" value="FAD/NAD(P)-binding domain"/>
    <property type="match status" value="1"/>
</dbReference>
<keyword evidence="1" id="KW-1133">Transmembrane helix</keyword>
<dbReference type="PANTHER" id="PTHR42923:SF17">
    <property type="entry name" value="AMINE OXIDASE DOMAIN-CONTAINING PROTEIN"/>
    <property type="match status" value="1"/>
</dbReference>
<keyword evidence="4" id="KW-1185">Reference proteome</keyword>
<evidence type="ECO:0000313" key="3">
    <source>
        <dbReference type="EMBL" id="CAG8519016.1"/>
    </source>
</evidence>
<evidence type="ECO:0000256" key="1">
    <source>
        <dbReference type="SAM" id="Phobius"/>
    </source>
</evidence>
<evidence type="ECO:0000313" key="4">
    <source>
        <dbReference type="Proteomes" id="UP000789508"/>
    </source>
</evidence>
<evidence type="ECO:0000259" key="2">
    <source>
        <dbReference type="Pfam" id="PF01593"/>
    </source>
</evidence>
<dbReference type="InterPro" id="IPR036188">
    <property type="entry name" value="FAD/NAD-bd_sf"/>
</dbReference>
<gene>
    <name evidence="3" type="ORF">ALEPTO_LOCUS4366</name>
</gene>
<dbReference type="Gene3D" id="1.10.405.20">
    <property type="match status" value="1"/>
</dbReference>
<feature type="transmembrane region" description="Helical" evidence="1">
    <location>
        <begin position="479"/>
        <end position="501"/>
    </location>
</feature>
<dbReference type="InterPro" id="IPR002937">
    <property type="entry name" value="Amino_oxidase"/>
</dbReference>
<accession>A0A9N9F9P2</accession>
<name>A0A9N9F9P2_9GLOM</name>
<feature type="transmembrane region" description="Helical" evidence="1">
    <location>
        <begin position="12"/>
        <end position="29"/>
    </location>
</feature>